<keyword evidence="3" id="KW-1185">Reference proteome</keyword>
<dbReference type="AlphaFoldDB" id="A0A7R8XC74"/>
<dbReference type="SUPFAM" id="SSF103473">
    <property type="entry name" value="MFS general substrate transporter"/>
    <property type="match status" value="1"/>
</dbReference>
<dbReference type="EMBL" id="CAJPEV010001609">
    <property type="protein sequence ID" value="CAG0893508.1"/>
    <property type="molecule type" value="Genomic_DNA"/>
</dbReference>
<dbReference type="OrthoDB" id="6482992at2759"/>
<proteinExistence type="predicted"/>
<dbReference type="InterPro" id="IPR036259">
    <property type="entry name" value="MFS_trans_sf"/>
</dbReference>
<keyword evidence="1" id="KW-0812">Transmembrane</keyword>
<name>A0A7R8XC74_9CRUS</name>
<keyword evidence="1" id="KW-1133">Transmembrane helix</keyword>
<evidence type="ECO:0000313" key="3">
    <source>
        <dbReference type="Proteomes" id="UP000677054"/>
    </source>
</evidence>
<dbReference type="Proteomes" id="UP000677054">
    <property type="component" value="Unassembled WGS sequence"/>
</dbReference>
<protein>
    <submittedName>
        <fullName evidence="2">Uncharacterized protein</fullName>
    </submittedName>
</protein>
<evidence type="ECO:0000313" key="2">
    <source>
        <dbReference type="EMBL" id="CAD7247855.1"/>
    </source>
</evidence>
<evidence type="ECO:0000256" key="1">
    <source>
        <dbReference type="SAM" id="Phobius"/>
    </source>
</evidence>
<organism evidence="2">
    <name type="scientific">Darwinula stevensoni</name>
    <dbReference type="NCBI Taxonomy" id="69355"/>
    <lineage>
        <taxon>Eukaryota</taxon>
        <taxon>Metazoa</taxon>
        <taxon>Ecdysozoa</taxon>
        <taxon>Arthropoda</taxon>
        <taxon>Crustacea</taxon>
        <taxon>Oligostraca</taxon>
        <taxon>Ostracoda</taxon>
        <taxon>Podocopa</taxon>
        <taxon>Podocopida</taxon>
        <taxon>Darwinulocopina</taxon>
        <taxon>Darwinuloidea</taxon>
        <taxon>Darwinulidae</taxon>
        <taxon>Darwinula</taxon>
    </lineage>
</organism>
<feature type="transmembrane region" description="Helical" evidence="1">
    <location>
        <begin position="59"/>
        <end position="77"/>
    </location>
</feature>
<keyword evidence="1" id="KW-0472">Membrane</keyword>
<reference evidence="2" key="1">
    <citation type="submission" date="2020-11" db="EMBL/GenBank/DDBJ databases">
        <authorList>
            <person name="Tran Van P."/>
        </authorList>
    </citation>
    <scope>NUCLEOTIDE SEQUENCE</scope>
</reference>
<accession>A0A7R8XC74</accession>
<dbReference type="EMBL" id="LR901126">
    <property type="protein sequence ID" value="CAD7247855.1"/>
    <property type="molecule type" value="Genomic_DNA"/>
</dbReference>
<sequence length="87" mass="9314">MKYSMIARTSRNEDAKLFGKMNHEITLRTTGYGFLSAVCRIGGILGSLTFGSFIGISRAIPMVTTAGVLVVGAFAALKLPETKDVLM</sequence>
<dbReference type="Gene3D" id="1.20.1250.20">
    <property type="entry name" value="MFS general substrate transporter like domains"/>
    <property type="match status" value="1"/>
</dbReference>
<gene>
    <name evidence="2" type="ORF">DSTB1V02_LOCUS7680</name>
</gene>
<feature type="transmembrane region" description="Helical" evidence="1">
    <location>
        <begin position="30"/>
        <end position="53"/>
    </location>
</feature>